<dbReference type="PROSITE" id="PS50006">
    <property type="entry name" value="FHA_DOMAIN"/>
    <property type="match status" value="1"/>
</dbReference>
<organism evidence="4 5">
    <name type="scientific">Mycolicibacterium frederiksbergense</name>
    <dbReference type="NCBI Taxonomy" id="117567"/>
    <lineage>
        <taxon>Bacteria</taxon>
        <taxon>Bacillati</taxon>
        <taxon>Actinomycetota</taxon>
        <taxon>Actinomycetes</taxon>
        <taxon>Mycobacteriales</taxon>
        <taxon>Mycobacteriaceae</taxon>
        <taxon>Mycolicibacterium</taxon>
    </lineage>
</organism>
<name>A0A6H0RYD9_9MYCO</name>
<dbReference type="Proteomes" id="UP000501849">
    <property type="component" value="Plasmid unnamed1"/>
</dbReference>
<keyword evidence="1" id="KW-0597">Phosphoprotein</keyword>
<proteinExistence type="predicted"/>
<dbReference type="Gene3D" id="2.60.200.20">
    <property type="match status" value="1"/>
</dbReference>
<evidence type="ECO:0000259" key="3">
    <source>
        <dbReference type="PROSITE" id="PS50006"/>
    </source>
</evidence>
<dbReference type="InterPro" id="IPR010982">
    <property type="entry name" value="Lambda_DNA-bd_dom_sf"/>
</dbReference>
<dbReference type="CDD" id="cd00093">
    <property type="entry name" value="HTH_XRE"/>
    <property type="match status" value="1"/>
</dbReference>
<keyword evidence="4" id="KW-0614">Plasmid</keyword>
<gene>
    <name evidence="4" type="ORF">EXE63_00150</name>
</gene>
<dbReference type="KEGG" id="mfre:EXE63_00150"/>
<feature type="compositionally biased region" description="Polar residues" evidence="2">
    <location>
        <begin position="197"/>
        <end position="209"/>
    </location>
</feature>
<dbReference type="EMBL" id="CP038797">
    <property type="protein sequence ID" value="QIV79501.1"/>
    <property type="molecule type" value="Genomic_DNA"/>
</dbReference>
<dbReference type="SMART" id="SM00240">
    <property type="entry name" value="FHA"/>
    <property type="match status" value="1"/>
</dbReference>
<dbReference type="AlphaFoldDB" id="A0A6H0RYD9"/>
<feature type="region of interest" description="Disordered" evidence="2">
    <location>
        <begin position="197"/>
        <end position="222"/>
    </location>
</feature>
<evidence type="ECO:0000256" key="1">
    <source>
        <dbReference type="ARBA" id="ARBA00022553"/>
    </source>
</evidence>
<accession>A0A6H0RYD9</accession>
<keyword evidence="5" id="KW-1185">Reference proteome</keyword>
<evidence type="ECO:0000313" key="5">
    <source>
        <dbReference type="Proteomes" id="UP000501849"/>
    </source>
</evidence>
<dbReference type="GO" id="GO:0003677">
    <property type="term" value="F:DNA binding"/>
    <property type="evidence" value="ECO:0007669"/>
    <property type="project" value="InterPro"/>
</dbReference>
<feature type="domain" description="FHA" evidence="3">
    <location>
        <begin position="37"/>
        <end position="90"/>
    </location>
</feature>
<dbReference type="InterPro" id="IPR008984">
    <property type="entry name" value="SMAD_FHA_dom_sf"/>
</dbReference>
<evidence type="ECO:0000313" key="4">
    <source>
        <dbReference type="EMBL" id="QIV79501.1"/>
    </source>
</evidence>
<dbReference type="Gene3D" id="1.10.260.40">
    <property type="entry name" value="lambda repressor-like DNA-binding domains"/>
    <property type="match status" value="1"/>
</dbReference>
<protein>
    <submittedName>
        <fullName evidence="4">FHA domain-containing protein</fullName>
    </submittedName>
</protein>
<dbReference type="InterPro" id="IPR001387">
    <property type="entry name" value="Cro/C1-type_HTH"/>
</dbReference>
<dbReference type="InterPro" id="IPR000253">
    <property type="entry name" value="FHA_dom"/>
</dbReference>
<reference evidence="4 5" key="1">
    <citation type="submission" date="2019-04" db="EMBL/GenBank/DDBJ databases">
        <title>Draft, Whole-Genome Sequence of the Anthracene-degrading Mycobacterium frederiksbergense LB501T, Isolated from a Polycyclic Aromatic Hydrocarbon (PAH)-Contaminated Soil.</title>
        <authorList>
            <person name="Augelletti F."/>
        </authorList>
    </citation>
    <scope>NUCLEOTIDE SEQUENCE [LARGE SCALE GENOMIC DNA]</scope>
    <source>
        <strain evidence="4 5">LB 501T</strain>
        <plasmid evidence="4 5">unnamed1</plasmid>
    </source>
</reference>
<dbReference type="SUPFAM" id="SSF49879">
    <property type="entry name" value="SMAD/FHA domain"/>
    <property type="match status" value="1"/>
</dbReference>
<geneLocation type="plasmid" evidence="4 5">
    <name>unnamed1</name>
</geneLocation>
<evidence type="ECO:0000256" key="2">
    <source>
        <dbReference type="SAM" id="MobiDB-lite"/>
    </source>
</evidence>
<sequence>MSAMPNEADGEADVAAPTLTVRVGSASYRVHSADSPAVIGRPDARTGQAPQIPIEDGRVSREHLVLVARAGAWHGVPRGRNGVFIDGQQVNDEFAVPEDELTVVLGHPHVGIQVHFSGLDPSLVYVGAQVAQRRNELGISQRTLASAQIMNAGALIQFEKGRSWPRQKTREKLEEALGWPEGHIESLRSAYEAQALREQSQAEPNNTSDAQDDERTVLLGSGGTTSVESRFMVETIAVALSNITSQITELPPPADPIFQSRIAGLIVDLTRLESAASNASRGLSGAQDILLRLGEIRRMRRDLMLQAAGSPNATLGQRVFAARHRAELTVEEASAMVGLSPADVTMAEAGQPLVATQVDAFQRLLAALE</sequence>
<dbReference type="Pfam" id="PF00498">
    <property type="entry name" value="FHA"/>
    <property type="match status" value="1"/>
</dbReference>
<dbReference type="SUPFAM" id="SSF47413">
    <property type="entry name" value="lambda repressor-like DNA-binding domains"/>
    <property type="match status" value="1"/>
</dbReference>